<dbReference type="PROSITE" id="PS00122">
    <property type="entry name" value="CARBOXYLESTERASE_B_1"/>
    <property type="match status" value="1"/>
</dbReference>
<dbReference type="InterPro" id="IPR019819">
    <property type="entry name" value="Carboxylesterase_B_CS"/>
</dbReference>
<name>A0A6A6IJC8_9PLEO</name>
<dbReference type="AlphaFoldDB" id="A0A6A6IJC8"/>
<dbReference type="InterPro" id="IPR019826">
    <property type="entry name" value="Carboxylesterase_B_AS"/>
</dbReference>
<keyword evidence="2 3" id="KW-0378">Hydrolase</keyword>
<evidence type="ECO:0000313" key="6">
    <source>
        <dbReference type="Proteomes" id="UP000800094"/>
    </source>
</evidence>
<dbReference type="InterPro" id="IPR050309">
    <property type="entry name" value="Type-B_Carboxylest/Lipase"/>
</dbReference>
<evidence type="ECO:0000256" key="3">
    <source>
        <dbReference type="RuleBase" id="RU361235"/>
    </source>
</evidence>
<dbReference type="RefSeq" id="XP_033685162.1">
    <property type="nucleotide sequence ID" value="XM_033823586.1"/>
</dbReference>
<feature type="domain" description="Carboxylesterase type B" evidence="4">
    <location>
        <begin position="367"/>
        <end position="477"/>
    </location>
</feature>
<evidence type="ECO:0000256" key="1">
    <source>
        <dbReference type="ARBA" id="ARBA00005964"/>
    </source>
</evidence>
<feature type="chain" id="PRO_5025717331" description="Carboxylic ester hydrolase" evidence="3">
    <location>
        <begin position="18"/>
        <end position="506"/>
    </location>
</feature>
<protein>
    <recommendedName>
        <fullName evidence="3">Carboxylic ester hydrolase</fullName>
        <ecNumber evidence="3">3.1.1.-</ecNumber>
    </recommendedName>
</protein>
<dbReference type="EMBL" id="ML987194">
    <property type="protein sequence ID" value="KAF2250158.1"/>
    <property type="molecule type" value="Genomic_DNA"/>
</dbReference>
<dbReference type="PANTHER" id="PTHR11559">
    <property type="entry name" value="CARBOXYLESTERASE"/>
    <property type="match status" value="1"/>
</dbReference>
<organism evidence="5 6">
    <name type="scientific">Trematosphaeria pertusa</name>
    <dbReference type="NCBI Taxonomy" id="390896"/>
    <lineage>
        <taxon>Eukaryota</taxon>
        <taxon>Fungi</taxon>
        <taxon>Dikarya</taxon>
        <taxon>Ascomycota</taxon>
        <taxon>Pezizomycotina</taxon>
        <taxon>Dothideomycetes</taxon>
        <taxon>Pleosporomycetidae</taxon>
        <taxon>Pleosporales</taxon>
        <taxon>Massarineae</taxon>
        <taxon>Trematosphaeriaceae</taxon>
        <taxon>Trematosphaeria</taxon>
    </lineage>
</organism>
<dbReference type="InterPro" id="IPR002018">
    <property type="entry name" value="CarbesteraseB"/>
</dbReference>
<evidence type="ECO:0000256" key="2">
    <source>
        <dbReference type="ARBA" id="ARBA00022801"/>
    </source>
</evidence>
<dbReference type="OrthoDB" id="408631at2759"/>
<keyword evidence="6" id="KW-1185">Reference proteome</keyword>
<dbReference type="PROSITE" id="PS00941">
    <property type="entry name" value="CARBOXYLESTERASE_B_2"/>
    <property type="match status" value="1"/>
</dbReference>
<evidence type="ECO:0000313" key="5">
    <source>
        <dbReference type="EMBL" id="KAF2250158.1"/>
    </source>
</evidence>
<feature type="signal peptide" evidence="3">
    <location>
        <begin position="1"/>
        <end position="17"/>
    </location>
</feature>
<proteinExistence type="inferred from homology"/>
<dbReference type="Pfam" id="PF00135">
    <property type="entry name" value="COesterase"/>
    <property type="match status" value="2"/>
</dbReference>
<sequence length="506" mass="54864">MQLSFLLLAWCTQLISSRPTVESQAGATLSSGSVITGVVDANYSSVRQFLGIPYAEPPLGDLRWEPPRANQLPATLNATTLGRSCTQFVTKIPNAHNTVVPEHTIADANSTGEDCLTLSVWTPENATNLPVLIFFYGGGWYMGGQNTPYQIPTQWVQRTKDLIVVVPNTRGNIFGFPNARGVKDQNLGLLDQRLAVEWVRDHIGAFGGDSKKITIWGQSSGAEAVDLYSIAWHQDPIVNGLIMDSGTALIEDGKGPRYSNFSYVAAQVGCGNATTAADELVCMKKVDAAKLEAVLQKNLDENGMHHGNGSMGNTLGFGASADERTYFSNYAERIQQGKVAKVPAIIGINKDDGNTLAPFSLSGPDQAICDMYFQMVFLCPSYMTSKIRASAGIPTYRFFYSGNFSNISPLPWMGAAHSSELPMLFGTHGNYRGVSTPYQIAVSEAMQDAWRAFANDPESGLVGQNWPAYTPDYDVVRVFGETGTVARNAADLLKASEDQCSNSMVW</sequence>
<dbReference type="Gene3D" id="3.40.50.1820">
    <property type="entry name" value="alpha/beta hydrolase"/>
    <property type="match status" value="2"/>
</dbReference>
<dbReference type="GeneID" id="54576916"/>
<comment type="similarity">
    <text evidence="1 3">Belongs to the type-B carboxylesterase/lipase family.</text>
</comment>
<dbReference type="GO" id="GO:0016787">
    <property type="term" value="F:hydrolase activity"/>
    <property type="evidence" value="ECO:0007669"/>
    <property type="project" value="UniProtKB-KW"/>
</dbReference>
<gene>
    <name evidence="5" type="ORF">BU26DRAFT_424770</name>
</gene>
<dbReference type="Proteomes" id="UP000800094">
    <property type="component" value="Unassembled WGS sequence"/>
</dbReference>
<reference evidence="5" key="1">
    <citation type="journal article" date="2020" name="Stud. Mycol.">
        <title>101 Dothideomycetes genomes: a test case for predicting lifestyles and emergence of pathogens.</title>
        <authorList>
            <person name="Haridas S."/>
            <person name="Albert R."/>
            <person name="Binder M."/>
            <person name="Bloem J."/>
            <person name="Labutti K."/>
            <person name="Salamov A."/>
            <person name="Andreopoulos B."/>
            <person name="Baker S."/>
            <person name="Barry K."/>
            <person name="Bills G."/>
            <person name="Bluhm B."/>
            <person name="Cannon C."/>
            <person name="Castanera R."/>
            <person name="Culley D."/>
            <person name="Daum C."/>
            <person name="Ezra D."/>
            <person name="Gonzalez J."/>
            <person name="Henrissat B."/>
            <person name="Kuo A."/>
            <person name="Liang C."/>
            <person name="Lipzen A."/>
            <person name="Lutzoni F."/>
            <person name="Magnuson J."/>
            <person name="Mondo S."/>
            <person name="Nolan M."/>
            <person name="Ohm R."/>
            <person name="Pangilinan J."/>
            <person name="Park H.-J."/>
            <person name="Ramirez L."/>
            <person name="Alfaro M."/>
            <person name="Sun H."/>
            <person name="Tritt A."/>
            <person name="Yoshinaga Y."/>
            <person name="Zwiers L.-H."/>
            <person name="Turgeon B."/>
            <person name="Goodwin S."/>
            <person name="Spatafora J."/>
            <person name="Crous P."/>
            <person name="Grigoriev I."/>
        </authorList>
    </citation>
    <scope>NUCLEOTIDE SEQUENCE</scope>
    <source>
        <strain evidence="5">CBS 122368</strain>
    </source>
</reference>
<dbReference type="InterPro" id="IPR029058">
    <property type="entry name" value="AB_hydrolase_fold"/>
</dbReference>
<dbReference type="EC" id="3.1.1.-" evidence="3"/>
<dbReference type="SUPFAM" id="SSF53474">
    <property type="entry name" value="alpha/beta-Hydrolases"/>
    <property type="match status" value="1"/>
</dbReference>
<accession>A0A6A6IJC8</accession>
<feature type="domain" description="Carboxylesterase type B" evidence="4">
    <location>
        <begin position="39"/>
        <end position="362"/>
    </location>
</feature>
<keyword evidence="3" id="KW-0732">Signal</keyword>
<evidence type="ECO:0000259" key="4">
    <source>
        <dbReference type="Pfam" id="PF00135"/>
    </source>
</evidence>